<dbReference type="SUPFAM" id="SSF56112">
    <property type="entry name" value="Protein kinase-like (PK-like)"/>
    <property type="match status" value="1"/>
</dbReference>
<organism evidence="1 2">
    <name type="scientific">Elongatibacter sediminis</name>
    <dbReference type="NCBI Taxonomy" id="3119006"/>
    <lineage>
        <taxon>Bacteria</taxon>
        <taxon>Pseudomonadati</taxon>
        <taxon>Pseudomonadota</taxon>
        <taxon>Gammaproteobacteria</taxon>
        <taxon>Chromatiales</taxon>
        <taxon>Wenzhouxiangellaceae</taxon>
        <taxon>Elongatibacter</taxon>
    </lineage>
</organism>
<reference evidence="1 2" key="1">
    <citation type="submission" date="2024-02" db="EMBL/GenBank/DDBJ databases">
        <title>A novel Wenzhouxiangellaceae bacterium, isolated from coastal sediments.</title>
        <authorList>
            <person name="Du Z.-J."/>
            <person name="Ye Y.-Q."/>
            <person name="Zhang X.-Y."/>
        </authorList>
    </citation>
    <scope>NUCLEOTIDE SEQUENCE [LARGE SCALE GENOMIC DNA]</scope>
    <source>
        <strain evidence="1 2">CH-27</strain>
    </source>
</reference>
<dbReference type="AlphaFoldDB" id="A0AAW9RAZ8"/>
<protein>
    <recommendedName>
        <fullName evidence="3">Aminoglycoside phosphotransferase domain-containing protein</fullName>
    </recommendedName>
</protein>
<gene>
    <name evidence="1" type="ORF">V3330_02045</name>
</gene>
<name>A0AAW9RAZ8_9GAMM</name>
<dbReference type="RefSeq" id="WP_354693714.1">
    <property type="nucleotide sequence ID" value="NZ_JAZHOG010000001.1"/>
</dbReference>
<sequence length="468" mass="52608">MPSDITADCHCIIGHPQQARLLTVRQTQTWSLPTVRVPAMQYDYHAAAIARELYDRFRLNTRVLRLVYRQGRRIWLEMEHLPTRATPTASTAWMDRAELEHAFSGRPELAGPCLDWLDSRANPATPGELRPWQQPGWFEHAERWIERQLHRHKLVRRAPVVQYRAGWDRSCLLAVLTDAGWCYFKAASPRAPREAELVPALSALCPGVVDAPLAVEPDRNWMLSRDFLQDGELLREPDRLPECAAALARLQAAAMDDEDRWRALGCPRLGAAELVDYFAAPERLTGVLEQAGLALSGPERDALPLRCAHIVREAERLAEQRLTHSLVHTDFRNDNLVLKPSGPRIIDWSEAVVAEPHFALARILIDHENSCRQARPQAGVMRIPASLMERIRSAFDSALPSAVRPSDPQPVWEAVNALAQPWSIVLAARRLEAAAEQPSFESSQIPAQILARLRWMLARGAPDSAGAR</sequence>
<proteinExistence type="predicted"/>
<dbReference type="InterPro" id="IPR011009">
    <property type="entry name" value="Kinase-like_dom_sf"/>
</dbReference>
<dbReference type="Proteomes" id="UP001359886">
    <property type="component" value="Unassembled WGS sequence"/>
</dbReference>
<dbReference type="EMBL" id="JAZHOG010000001">
    <property type="protein sequence ID" value="MEJ8566394.1"/>
    <property type="molecule type" value="Genomic_DNA"/>
</dbReference>
<keyword evidence="2" id="KW-1185">Reference proteome</keyword>
<accession>A0AAW9RAZ8</accession>
<evidence type="ECO:0000313" key="2">
    <source>
        <dbReference type="Proteomes" id="UP001359886"/>
    </source>
</evidence>
<evidence type="ECO:0008006" key="3">
    <source>
        <dbReference type="Google" id="ProtNLM"/>
    </source>
</evidence>
<comment type="caution">
    <text evidence="1">The sequence shown here is derived from an EMBL/GenBank/DDBJ whole genome shotgun (WGS) entry which is preliminary data.</text>
</comment>
<dbReference type="Gene3D" id="3.90.1200.10">
    <property type="match status" value="1"/>
</dbReference>
<evidence type="ECO:0000313" key="1">
    <source>
        <dbReference type="EMBL" id="MEJ8566394.1"/>
    </source>
</evidence>